<keyword evidence="2" id="KW-1185">Reference proteome</keyword>
<gene>
    <name evidence="1" type="ORF">AZE42_09727</name>
</gene>
<dbReference type="EMBL" id="LVVM01000394">
    <property type="protein sequence ID" value="OJA20765.1"/>
    <property type="molecule type" value="Genomic_DNA"/>
</dbReference>
<proteinExistence type="predicted"/>
<reference evidence="1 2" key="1">
    <citation type="submission" date="2016-03" db="EMBL/GenBank/DDBJ databases">
        <title>Comparative genomics of the ectomycorrhizal sister species Rhizopogon vinicolor and Rhizopogon vesiculosus (Basidiomycota: Boletales) reveals a divergence of the mating type B locus.</title>
        <authorList>
            <person name="Mujic A.B."/>
            <person name="Kuo A."/>
            <person name="Tritt A."/>
            <person name="Lipzen A."/>
            <person name="Chen C."/>
            <person name="Johnson J."/>
            <person name="Sharma A."/>
            <person name="Barry K."/>
            <person name="Grigoriev I.V."/>
            <person name="Spatafora J.W."/>
        </authorList>
    </citation>
    <scope>NUCLEOTIDE SEQUENCE [LARGE SCALE GENOMIC DNA]</scope>
    <source>
        <strain evidence="1 2">AM-OR11-056</strain>
    </source>
</reference>
<accession>A0A1J8QIL2</accession>
<evidence type="ECO:0000313" key="1">
    <source>
        <dbReference type="EMBL" id="OJA20765.1"/>
    </source>
</evidence>
<sequence length="42" mass="4663">MPTTILRTCSASCSHACCKNTDQTTLPLPMAQKWVKVPLETR</sequence>
<comment type="caution">
    <text evidence="1">The sequence shown here is derived from an EMBL/GenBank/DDBJ whole genome shotgun (WGS) entry which is preliminary data.</text>
</comment>
<dbReference type="OrthoDB" id="10541606at2759"/>
<name>A0A1J8QIL2_9AGAM</name>
<evidence type="ECO:0000313" key="2">
    <source>
        <dbReference type="Proteomes" id="UP000183567"/>
    </source>
</evidence>
<protein>
    <submittedName>
        <fullName evidence="1">Uncharacterized protein</fullName>
    </submittedName>
</protein>
<dbReference type="AlphaFoldDB" id="A0A1J8QIL2"/>
<organism evidence="1 2">
    <name type="scientific">Rhizopogon vesiculosus</name>
    <dbReference type="NCBI Taxonomy" id="180088"/>
    <lineage>
        <taxon>Eukaryota</taxon>
        <taxon>Fungi</taxon>
        <taxon>Dikarya</taxon>
        <taxon>Basidiomycota</taxon>
        <taxon>Agaricomycotina</taxon>
        <taxon>Agaricomycetes</taxon>
        <taxon>Agaricomycetidae</taxon>
        <taxon>Boletales</taxon>
        <taxon>Suillineae</taxon>
        <taxon>Rhizopogonaceae</taxon>
        <taxon>Rhizopogon</taxon>
    </lineage>
</organism>
<dbReference type="Proteomes" id="UP000183567">
    <property type="component" value="Unassembled WGS sequence"/>
</dbReference>